<organism evidence="5 6">
    <name type="scientific">Candidatus Liptonbacteria bacterium RIFOXYC1_FULL_36_8</name>
    <dbReference type="NCBI Taxonomy" id="1798655"/>
    <lineage>
        <taxon>Bacteria</taxon>
        <taxon>Candidatus Liptoniibacteriota</taxon>
    </lineage>
</organism>
<dbReference type="Gene3D" id="2.40.10.120">
    <property type="match status" value="1"/>
</dbReference>
<evidence type="ECO:0000256" key="3">
    <source>
        <dbReference type="SAM" id="Phobius"/>
    </source>
</evidence>
<gene>
    <name evidence="5" type="ORF">A2430_00095</name>
</gene>
<proteinExistence type="predicted"/>
<keyword evidence="3" id="KW-1133">Transmembrane helix</keyword>
<dbReference type="PROSITE" id="PS50106">
    <property type="entry name" value="PDZ"/>
    <property type="match status" value="1"/>
</dbReference>
<dbReference type="InterPro" id="IPR001478">
    <property type="entry name" value="PDZ"/>
</dbReference>
<dbReference type="Gene3D" id="2.30.42.10">
    <property type="match status" value="1"/>
</dbReference>
<dbReference type="InterPro" id="IPR001940">
    <property type="entry name" value="Peptidase_S1C"/>
</dbReference>
<evidence type="ECO:0000259" key="4">
    <source>
        <dbReference type="PROSITE" id="PS50106"/>
    </source>
</evidence>
<dbReference type="PRINTS" id="PR00834">
    <property type="entry name" value="PROTEASES2C"/>
</dbReference>
<dbReference type="SUPFAM" id="SSF50494">
    <property type="entry name" value="Trypsin-like serine proteases"/>
    <property type="match status" value="1"/>
</dbReference>
<keyword evidence="2" id="KW-0378">Hydrolase</keyword>
<keyword evidence="3" id="KW-0812">Transmembrane</keyword>
<sequence>MFIKKKYIWGVAGLVVILAVAIYIFPKQAEANVFQDIWGSLKSQFEVFNNSPSDNSSSVGEEIEKTEPVVLYKPAVDYENAVIAAVEKASPAVVSIVVTKDLPIIEQCPYDPFSDIPSELKQYFNLQGGSSFSRPCNNGKTERKEVGGGTGFIVDAGGLVITNKHVVFDEKASYTVLTNDGKKYDAKVLARDPNIDLAVVKIDAGGLPVLNLGNSDSVKLGQTAITIGNALGEFRNTVSVGVISGLARTITASGEGFGAEKIEGVLQTDAAINPGNSGGPLLNLKGEVIGINTAMAQGAQSVGFALPINMVKKSIDSVKTNGKIVTPYLGVRYLMITDDLAVKEKLSVKSGALIRGGDDGPAVVPESPAEKAGILAEDIITVVNGEEIKDGNSLVALLMKHSAGEKVKLKIMRKGKEMEVEAVLGER</sequence>
<dbReference type="PANTHER" id="PTHR43343">
    <property type="entry name" value="PEPTIDASE S12"/>
    <property type="match status" value="1"/>
</dbReference>
<evidence type="ECO:0000313" key="5">
    <source>
        <dbReference type="EMBL" id="OGZ02999.1"/>
    </source>
</evidence>
<accession>A0A1G2CNS4</accession>
<dbReference type="InterPro" id="IPR009003">
    <property type="entry name" value="Peptidase_S1_PA"/>
</dbReference>
<dbReference type="AlphaFoldDB" id="A0A1G2CNS4"/>
<reference evidence="5 6" key="1">
    <citation type="journal article" date="2016" name="Nat. Commun.">
        <title>Thousands of microbial genomes shed light on interconnected biogeochemical processes in an aquifer system.</title>
        <authorList>
            <person name="Anantharaman K."/>
            <person name="Brown C.T."/>
            <person name="Hug L.A."/>
            <person name="Sharon I."/>
            <person name="Castelle C.J."/>
            <person name="Probst A.J."/>
            <person name="Thomas B.C."/>
            <person name="Singh A."/>
            <person name="Wilkins M.J."/>
            <person name="Karaoz U."/>
            <person name="Brodie E.L."/>
            <person name="Williams K.H."/>
            <person name="Hubbard S.S."/>
            <person name="Banfield J.F."/>
        </authorList>
    </citation>
    <scope>NUCLEOTIDE SEQUENCE [LARGE SCALE GENOMIC DNA]</scope>
</reference>
<dbReference type="PANTHER" id="PTHR43343:SF3">
    <property type="entry name" value="PROTEASE DO-LIKE 8, CHLOROPLASTIC"/>
    <property type="match status" value="1"/>
</dbReference>
<dbReference type="GO" id="GO:0006508">
    <property type="term" value="P:proteolysis"/>
    <property type="evidence" value="ECO:0007669"/>
    <property type="project" value="UniProtKB-KW"/>
</dbReference>
<dbReference type="Proteomes" id="UP000177246">
    <property type="component" value="Unassembled WGS sequence"/>
</dbReference>
<name>A0A1G2CNS4_9BACT</name>
<keyword evidence="3" id="KW-0472">Membrane</keyword>
<dbReference type="Pfam" id="PF13365">
    <property type="entry name" value="Trypsin_2"/>
    <property type="match status" value="1"/>
</dbReference>
<evidence type="ECO:0000256" key="1">
    <source>
        <dbReference type="ARBA" id="ARBA00022670"/>
    </source>
</evidence>
<feature type="domain" description="PDZ" evidence="4">
    <location>
        <begin position="363"/>
        <end position="415"/>
    </location>
</feature>
<dbReference type="SUPFAM" id="SSF50156">
    <property type="entry name" value="PDZ domain-like"/>
    <property type="match status" value="1"/>
</dbReference>
<evidence type="ECO:0000313" key="6">
    <source>
        <dbReference type="Proteomes" id="UP000177246"/>
    </source>
</evidence>
<comment type="caution">
    <text evidence="5">The sequence shown here is derived from an EMBL/GenBank/DDBJ whole genome shotgun (WGS) entry which is preliminary data.</text>
</comment>
<feature type="transmembrane region" description="Helical" evidence="3">
    <location>
        <begin position="7"/>
        <end position="25"/>
    </location>
</feature>
<dbReference type="InterPro" id="IPR051201">
    <property type="entry name" value="Chloro_Bact_Ser_Proteases"/>
</dbReference>
<evidence type="ECO:0000256" key="2">
    <source>
        <dbReference type="ARBA" id="ARBA00022801"/>
    </source>
</evidence>
<protein>
    <recommendedName>
        <fullName evidence="4">PDZ domain-containing protein</fullName>
    </recommendedName>
</protein>
<dbReference type="GO" id="GO:0004252">
    <property type="term" value="F:serine-type endopeptidase activity"/>
    <property type="evidence" value="ECO:0007669"/>
    <property type="project" value="InterPro"/>
</dbReference>
<dbReference type="InterPro" id="IPR036034">
    <property type="entry name" value="PDZ_sf"/>
</dbReference>
<dbReference type="SMART" id="SM00228">
    <property type="entry name" value="PDZ"/>
    <property type="match status" value="1"/>
</dbReference>
<dbReference type="Pfam" id="PF13180">
    <property type="entry name" value="PDZ_2"/>
    <property type="match status" value="1"/>
</dbReference>
<dbReference type="EMBL" id="MHLF01000030">
    <property type="protein sequence ID" value="OGZ02999.1"/>
    <property type="molecule type" value="Genomic_DNA"/>
</dbReference>
<keyword evidence="1" id="KW-0645">Protease</keyword>